<evidence type="ECO:0000256" key="4">
    <source>
        <dbReference type="ARBA" id="ARBA00022494"/>
    </source>
</evidence>
<evidence type="ECO:0000256" key="12">
    <source>
        <dbReference type="ARBA" id="ARBA00023136"/>
    </source>
</evidence>
<keyword evidence="4" id="KW-0148">Chlorophyll</keyword>
<evidence type="ECO:0000256" key="10">
    <source>
        <dbReference type="ARBA" id="ARBA00022989"/>
    </source>
</evidence>
<comment type="subcellular location">
    <subcellularLocation>
        <location evidence="2">Cell inner membrane</location>
        <topology evidence="2">Single-pass type II membrane protein</topology>
    </subcellularLocation>
</comment>
<evidence type="ECO:0000256" key="13">
    <source>
        <dbReference type="ARBA" id="ARBA00023243"/>
    </source>
</evidence>
<proteinExistence type="predicted"/>
<dbReference type="NCBIfam" id="NF040861">
    <property type="entry name" value="pufA_517_ASD"/>
    <property type="match status" value="1"/>
</dbReference>
<organism evidence="16 17">
    <name type="scientific">Pararhodospirillum oryzae</name>
    <dbReference type="NCBI Taxonomy" id="478448"/>
    <lineage>
        <taxon>Bacteria</taxon>
        <taxon>Pseudomonadati</taxon>
        <taxon>Pseudomonadota</taxon>
        <taxon>Alphaproteobacteria</taxon>
        <taxon>Rhodospirillales</taxon>
        <taxon>Rhodospirillaceae</taxon>
        <taxon>Pararhodospirillum</taxon>
    </lineage>
</organism>
<evidence type="ECO:0000256" key="7">
    <source>
        <dbReference type="ARBA" id="ARBA00022723"/>
    </source>
</evidence>
<dbReference type="Pfam" id="PF00556">
    <property type="entry name" value="LHC"/>
    <property type="match status" value="1"/>
</dbReference>
<dbReference type="InterPro" id="IPR018332">
    <property type="entry name" value="Antenna_alpha"/>
</dbReference>
<evidence type="ECO:0000256" key="2">
    <source>
        <dbReference type="ARBA" id="ARBA00004249"/>
    </source>
</evidence>
<evidence type="ECO:0000256" key="9">
    <source>
        <dbReference type="ARBA" id="ARBA00022956"/>
    </source>
</evidence>
<evidence type="ECO:0000256" key="11">
    <source>
        <dbReference type="ARBA" id="ARBA00022991"/>
    </source>
</evidence>
<dbReference type="Proteomes" id="UP000321567">
    <property type="component" value="Unassembled WGS sequence"/>
</dbReference>
<keyword evidence="7" id="KW-0479">Metal-binding</keyword>
<keyword evidence="9" id="KW-0076">Bacteriochlorophyll</keyword>
<keyword evidence="5" id="KW-0042">Antenna complex</keyword>
<evidence type="ECO:0000256" key="8">
    <source>
        <dbReference type="ARBA" id="ARBA00022842"/>
    </source>
</evidence>
<comment type="caution">
    <text evidence="16">The sequence shown here is derived from an EMBL/GenBank/DDBJ whole genome shotgun (WGS) entry which is preliminary data.</text>
</comment>
<evidence type="ECO:0000256" key="3">
    <source>
        <dbReference type="ARBA" id="ARBA00022475"/>
    </source>
</evidence>
<evidence type="ECO:0000259" key="15">
    <source>
        <dbReference type="Pfam" id="PF00556"/>
    </source>
</evidence>
<dbReference type="GO" id="GO:0042314">
    <property type="term" value="F:bacteriochlorophyll binding"/>
    <property type="evidence" value="ECO:0007669"/>
    <property type="project" value="UniProtKB-KW"/>
</dbReference>
<keyword evidence="13" id="KW-0437">Light-harvesting polypeptide</keyword>
<dbReference type="Gene3D" id="4.10.220.20">
    <property type="entry name" value="Light-harvesting complex"/>
    <property type="match status" value="1"/>
</dbReference>
<accession>A0A512HB38</accession>
<evidence type="ECO:0000256" key="6">
    <source>
        <dbReference type="ARBA" id="ARBA00022692"/>
    </source>
</evidence>
<dbReference type="EMBL" id="BJZO01000096">
    <property type="protein sequence ID" value="GEO82659.1"/>
    <property type="molecule type" value="Genomic_DNA"/>
</dbReference>
<keyword evidence="12 14" id="KW-0472">Membrane</keyword>
<evidence type="ECO:0000313" key="17">
    <source>
        <dbReference type="Proteomes" id="UP000321567"/>
    </source>
</evidence>
<dbReference type="GO" id="GO:0030077">
    <property type="term" value="C:plasma membrane light-harvesting complex"/>
    <property type="evidence" value="ECO:0007669"/>
    <property type="project" value="InterPro"/>
</dbReference>
<keyword evidence="17" id="KW-1185">Reference proteome</keyword>
<keyword evidence="6 14" id="KW-0812">Transmembrane</keyword>
<reference evidence="16 17" key="1">
    <citation type="submission" date="2019-07" db="EMBL/GenBank/DDBJ databases">
        <title>Whole genome shotgun sequence of Rhodospirillum oryzae NBRC 107573.</title>
        <authorList>
            <person name="Hosoyama A."/>
            <person name="Uohara A."/>
            <person name="Ohji S."/>
            <person name="Ichikawa N."/>
        </authorList>
    </citation>
    <scope>NUCLEOTIDE SEQUENCE [LARGE SCALE GENOMIC DNA]</scope>
    <source>
        <strain evidence="16 17">NBRC 107573</strain>
    </source>
</reference>
<evidence type="ECO:0000313" key="16">
    <source>
        <dbReference type="EMBL" id="GEO82659.1"/>
    </source>
</evidence>
<dbReference type="InterPro" id="IPR000066">
    <property type="entry name" value="Antenna_a/b"/>
</dbReference>
<evidence type="ECO:0000256" key="5">
    <source>
        <dbReference type="ARBA" id="ARBA00022549"/>
    </source>
</evidence>
<dbReference type="OrthoDB" id="7370442at2"/>
<dbReference type="SUPFAM" id="SSF56918">
    <property type="entry name" value="Light-harvesting complex subunits"/>
    <property type="match status" value="1"/>
</dbReference>
<evidence type="ECO:0000256" key="14">
    <source>
        <dbReference type="SAM" id="Phobius"/>
    </source>
</evidence>
<keyword evidence="11" id="KW-0157">Chromophore</keyword>
<sequence>MWRVWLLVNPAQALFASAGILVVVVTIIHLFAMGGPLSQYLFKGFIEKGL</sequence>
<protein>
    <recommendedName>
        <fullName evidence="15">Antenna complex alpha/beta subunit domain-containing protein</fullName>
    </recommendedName>
</protein>
<comment type="function">
    <text evidence="1">Antenna complexes are light-harvesting systems, which transfer the excitation energy to the reaction centers.</text>
</comment>
<keyword evidence="3" id="KW-1003">Cell membrane</keyword>
<name>A0A512HB38_9PROT</name>
<dbReference type="GO" id="GO:0046872">
    <property type="term" value="F:metal ion binding"/>
    <property type="evidence" value="ECO:0007669"/>
    <property type="project" value="UniProtKB-KW"/>
</dbReference>
<feature type="transmembrane region" description="Helical" evidence="14">
    <location>
        <begin position="12"/>
        <end position="33"/>
    </location>
</feature>
<gene>
    <name evidence="16" type="ORF">ROR02_27900</name>
</gene>
<feature type="domain" description="Antenna complex alpha/beta subunit" evidence="15">
    <location>
        <begin position="1"/>
        <end position="32"/>
    </location>
</feature>
<dbReference type="AlphaFoldDB" id="A0A512HB38"/>
<dbReference type="GO" id="GO:0019684">
    <property type="term" value="P:photosynthesis, light reaction"/>
    <property type="evidence" value="ECO:0007669"/>
    <property type="project" value="InterPro"/>
</dbReference>
<dbReference type="RefSeq" id="WP_147164688.1">
    <property type="nucleotide sequence ID" value="NZ_BJZO01000096.1"/>
</dbReference>
<dbReference type="InterPro" id="IPR035889">
    <property type="entry name" value="Light-harvesting_complex"/>
</dbReference>
<dbReference type="GO" id="GO:0005886">
    <property type="term" value="C:plasma membrane"/>
    <property type="evidence" value="ECO:0007669"/>
    <property type="project" value="UniProtKB-SubCell"/>
</dbReference>
<keyword evidence="8" id="KW-0460">Magnesium</keyword>
<evidence type="ECO:0000256" key="1">
    <source>
        <dbReference type="ARBA" id="ARBA00002455"/>
    </source>
</evidence>
<keyword evidence="10 14" id="KW-1133">Transmembrane helix</keyword>